<gene>
    <name evidence="1" type="ORF">METZ01_LOCUS251463</name>
</gene>
<organism evidence="1">
    <name type="scientific">marine metagenome</name>
    <dbReference type="NCBI Taxonomy" id="408172"/>
    <lineage>
        <taxon>unclassified sequences</taxon>
        <taxon>metagenomes</taxon>
        <taxon>ecological metagenomes</taxon>
    </lineage>
</organism>
<accession>A0A382IH42</accession>
<dbReference type="AlphaFoldDB" id="A0A382IH42"/>
<feature type="non-terminal residue" evidence="1">
    <location>
        <position position="1"/>
    </location>
</feature>
<dbReference type="EMBL" id="UINC01067185">
    <property type="protein sequence ID" value="SVB98609.1"/>
    <property type="molecule type" value="Genomic_DNA"/>
</dbReference>
<sequence length="445" mass="48612">LGNANSVTFDDGNNMYIAWFDIFKYELKKDGENYCLDTAAGSTATSLGITKYWDSSAPGCIDNTHHCKAEIIKIDPDDPTLMYLTTFSGGQFQSLRITDTELIPLLPSKVKGSSSTKHTVSDSNVLFKKSINMHVTSSNIYVVDQKPSIQKFDKDDNLTWLANFGTVTRRIDGAIKAIRAVVTDSSFTSGANFGYGYWNSGVGNNPDKVKDDTKSGHTEAGYICHGIRDNCDYYEGWTGSHPDGTSTLCNVNSCLVVGIHRDGHNKIEAALDATDLAWGTDANAFSELAFDYFSDPNVDVIDPTAEDCQLNYVIVISDGAWKNSHTALPRIAQLRTGKKVRTLVVAYGTGIQESTKRSLFDPMAIAGSCDDATGAAEECEELIEADTPEDLKTKLASKVQQIIADRLSFTAPSVTATIQEGGSLYQAQFNYEQHGEWKGTILRKT</sequence>
<proteinExistence type="predicted"/>
<feature type="non-terminal residue" evidence="1">
    <location>
        <position position="445"/>
    </location>
</feature>
<protein>
    <submittedName>
        <fullName evidence="1">Uncharacterized protein</fullName>
    </submittedName>
</protein>
<reference evidence="1" key="1">
    <citation type="submission" date="2018-05" db="EMBL/GenBank/DDBJ databases">
        <authorList>
            <person name="Lanie J.A."/>
            <person name="Ng W.-L."/>
            <person name="Kazmierczak K.M."/>
            <person name="Andrzejewski T.M."/>
            <person name="Davidsen T.M."/>
            <person name="Wayne K.J."/>
            <person name="Tettelin H."/>
            <person name="Glass J.I."/>
            <person name="Rusch D."/>
            <person name="Podicherti R."/>
            <person name="Tsui H.-C.T."/>
            <person name="Winkler M.E."/>
        </authorList>
    </citation>
    <scope>NUCLEOTIDE SEQUENCE</scope>
</reference>
<name>A0A382IH42_9ZZZZ</name>
<evidence type="ECO:0000313" key="1">
    <source>
        <dbReference type="EMBL" id="SVB98609.1"/>
    </source>
</evidence>